<evidence type="ECO:0000313" key="2">
    <source>
        <dbReference type="Proteomes" id="UP000630923"/>
    </source>
</evidence>
<dbReference type="RefSeq" id="WP_191250805.1">
    <property type="nucleotide sequence ID" value="NZ_BNCI01000001.1"/>
</dbReference>
<organism evidence="1 2">
    <name type="scientific">Kordiimonas sediminis</name>
    <dbReference type="NCBI Taxonomy" id="1735581"/>
    <lineage>
        <taxon>Bacteria</taxon>
        <taxon>Pseudomonadati</taxon>
        <taxon>Pseudomonadota</taxon>
        <taxon>Alphaproteobacteria</taxon>
        <taxon>Kordiimonadales</taxon>
        <taxon>Kordiimonadaceae</taxon>
        <taxon>Kordiimonas</taxon>
    </lineage>
</organism>
<dbReference type="AlphaFoldDB" id="A0A919E4I2"/>
<dbReference type="EMBL" id="BNCI01000001">
    <property type="protein sequence ID" value="GHF18952.1"/>
    <property type="molecule type" value="Genomic_DNA"/>
</dbReference>
<dbReference type="Proteomes" id="UP000630923">
    <property type="component" value="Unassembled WGS sequence"/>
</dbReference>
<keyword evidence="2" id="KW-1185">Reference proteome</keyword>
<evidence type="ECO:0000313" key="1">
    <source>
        <dbReference type="EMBL" id="GHF18952.1"/>
    </source>
</evidence>
<protein>
    <submittedName>
        <fullName evidence="1">Uncharacterized protein</fullName>
    </submittedName>
</protein>
<reference evidence="1" key="2">
    <citation type="submission" date="2020-09" db="EMBL/GenBank/DDBJ databases">
        <authorList>
            <person name="Sun Q."/>
            <person name="Kim S."/>
        </authorList>
    </citation>
    <scope>NUCLEOTIDE SEQUENCE</scope>
    <source>
        <strain evidence="1">KCTC 42590</strain>
    </source>
</reference>
<sequence>MQERDALKIATECFRHSFPSISPEAILAFLVAADTDRASIDMIAQTIGHTDPDTRRYLSQLQAGSGFGLIRLVSDSDGATYVQLTDTGLSLVTEIETAYTVAAIS</sequence>
<comment type="caution">
    <text evidence="1">The sequence shown here is derived from an EMBL/GenBank/DDBJ whole genome shotgun (WGS) entry which is preliminary data.</text>
</comment>
<reference evidence="1" key="1">
    <citation type="journal article" date="2014" name="Int. J. Syst. Evol. Microbiol.">
        <title>Complete genome sequence of Corynebacterium casei LMG S-19264T (=DSM 44701T), isolated from a smear-ripened cheese.</title>
        <authorList>
            <consortium name="US DOE Joint Genome Institute (JGI-PGF)"/>
            <person name="Walter F."/>
            <person name="Albersmeier A."/>
            <person name="Kalinowski J."/>
            <person name="Ruckert C."/>
        </authorList>
    </citation>
    <scope>NUCLEOTIDE SEQUENCE</scope>
    <source>
        <strain evidence="1">KCTC 42590</strain>
    </source>
</reference>
<dbReference type="InterPro" id="IPR036390">
    <property type="entry name" value="WH_DNA-bd_sf"/>
</dbReference>
<name>A0A919E4I2_9PROT</name>
<proteinExistence type="predicted"/>
<dbReference type="SUPFAM" id="SSF46785">
    <property type="entry name" value="Winged helix' DNA-binding domain"/>
    <property type="match status" value="1"/>
</dbReference>
<accession>A0A919E4I2</accession>
<gene>
    <name evidence="1" type="ORF">GCM10017044_11880</name>
</gene>